<dbReference type="GO" id="GO:0042597">
    <property type="term" value="C:periplasmic space"/>
    <property type="evidence" value="ECO:0007669"/>
    <property type="project" value="UniProtKB-SubCell"/>
</dbReference>
<organism evidence="5 6">
    <name type="scientific">Minwuia thermotolerans</name>
    <dbReference type="NCBI Taxonomy" id="2056226"/>
    <lineage>
        <taxon>Bacteria</taxon>
        <taxon>Pseudomonadati</taxon>
        <taxon>Pseudomonadota</taxon>
        <taxon>Alphaproteobacteria</taxon>
        <taxon>Minwuiales</taxon>
        <taxon>Minwuiaceae</taxon>
        <taxon>Minwuia</taxon>
    </lineage>
</organism>
<keyword evidence="3" id="KW-0732">Signal</keyword>
<comment type="similarity">
    <text evidence="2">Belongs to the bacterial solute-binding protein SsuA/TauA family.</text>
</comment>
<comment type="subcellular location">
    <subcellularLocation>
        <location evidence="1">Periplasm</location>
    </subcellularLocation>
</comment>
<reference evidence="5 6" key="1">
    <citation type="submission" date="2017-11" db="EMBL/GenBank/DDBJ databases">
        <title>Draft genome sequence of Rhizobiales bacterium SY3-13.</title>
        <authorList>
            <person name="Sun C."/>
        </authorList>
    </citation>
    <scope>NUCLEOTIDE SEQUENCE [LARGE SCALE GENOMIC DNA]</scope>
    <source>
        <strain evidence="5 6">SY3-13</strain>
    </source>
</reference>
<dbReference type="InterPro" id="IPR011852">
    <property type="entry name" value="TRAP_TAXI"/>
</dbReference>
<evidence type="ECO:0000256" key="2">
    <source>
        <dbReference type="ARBA" id="ARBA00010742"/>
    </source>
</evidence>
<dbReference type="Pfam" id="PF09084">
    <property type="entry name" value="NMT1"/>
    <property type="match status" value="1"/>
</dbReference>
<dbReference type="Proteomes" id="UP000229498">
    <property type="component" value="Unassembled WGS sequence"/>
</dbReference>
<dbReference type="NCBIfam" id="TIGR02122">
    <property type="entry name" value="TRAP_TAXI"/>
    <property type="match status" value="1"/>
</dbReference>
<gene>
    <name evidence="5" type="ORF">CVT23_07865</name>
</gene>
<evidence type="ECO:0000313" key="6">
    <source>
        <dbReference type="Proteomes" id="UP000229498"/>
    </source>
</evidence>
<dbReference type="PANTHER" id="PTHR30024:SF47">
    <property type="entry name" value="TAURINE-BINDING PERIPLASMIC PROTEIN"/>
    <property type="match status" value="1"/>
</dbReference>
<evidence type="ECO:0000313" key="5">
    <source>
        <dbReference type="EMBL" id="PJK30291.1"/>
    </source>
</evidence>
<dbReference type="PANTHER" id="PTHR30024">
    <property type="entry name" value="ALIPHATIC SULFONATES-BINDING PROTEIN-RELATED"/>
    <property type="match status" value="1"/>
</dbReference>
<feature type="domain" description="SsuA/THI5-like" evidence="4">
    <location>
        <begin position="111"/>
        <end position="249"/>
    </location>
</feature>
<sequence>MFLPGIRFFLFSKCFLARADFAYQACSGRACLEVYALPTGHVPDGQGSTGRSLPMRIMTRVAAAAALATLPFAAGAAEGGLPDKMTWTAYGTTASGYAQSVAVGDALNKAYGVKMRVIPGKNDVSRMAPLRDGQADYCACGAAAYFGQEAAFLFASEEWGPQPLRVVMTAIGKNNLALATAKDAGIETMADLKGKRVSWVVAGDALNWNAAANMAFAGLTWDDVEKVEVSGFKASIDAIINGQSDAAFMSTVTPHAQRLAASPRGLHWAAPAA</sequence>
<evidence type="ECO:0000259" key="4">
    <source>
        <dbReference type="Pfam" id="PF09084"/>
    </source>
</evidence>
<proteinExistence type="inferred from homology"/>
<dbReference type="EMBL" id="PHIG01000029">
    <property type="protein sequence ID" value="PJK30291.1"/>
    <property type="molecule type" value="Genomic_DNA"/>
</dbReference>
<evidence type="ECO:0000256" key="3">
    <source>
        <dbReference type="ARBA" id="ARBA00022729"/>
    </source>
</evidence>
<evidence type="ECO:0000256" key="1">
    <source>
        <dbReference type="ARBA" id="ARBA00004418"/>
    </source>
</evidence>
<accession>A0A2M9G3K9</accession>
<dbReference type="AlphaFoldDB" id="A0A2M9G3K9"/>
<comment type="caution">
    <text evidence="5">The sequence shown here is derived from an EMBL/GenBank/DDBJ whole genome shotgun (WGS) entry which is preliminary data.</text>
</comment>
<dbReference type="InterPro" id="IPR015168">
    <property type="entry name" value="SsuA/THI5"/>
</dbReference>
<protein>
    <recommendedName>
        <fullName evidence="4">SsuA/THI5-like domain-containing protein</fullName>
    </recommendedName>
</protein>
<dbReference type="SUPFAM" id="SSF53850">
    <property type="entry name" value="Periplasmic binding protein-like II"/>
    <property type="match status" value="1"/>
</dbReference>
<keyword evidence="6" id="KW-1185">Reference proteome</keyword>
<dbReference type="OrthoDB" id="9776669at2"/>
<name>A0A2M9G3K9_9PROT</name>
<dbReference type="Gene3D" id="3.40.190.10">
    <property type="entry name" value="Periplasmic binding protein-like II"/>
    <property type="match status" value="2"/>
</dbReference>
<dbReference type="GO" id="GO:0042918">
    <property type="term" value="P:alkanesulfonate transmembrane transport"/>
    <property type="evidence" value="ECO:0007669"/>
    <property type="project" value="TreeGrafter"/>
</dbReference>